<evidence type="ECO:0000313" key="2">
    <source>
        <dbReference type="Proteomes" id="UP000824533"/>
    </source>
</evidence>
<accession>A0ACC1D218</accession>
<dbReference type="EMBL" id="CM034397">
    <property type="protein sequence ID" value="KAJ0177774.1"/>
    <property type="molecule type" value="Genomic_DNA"/>
</dbReference>
<organism evidence="1 2">
    <name type="scientific">Dendrolimus kikuchii</name>
    <dbReference type="NCBI Taxonomy" id="765133"/>
    <lineage>
        <taxon>Eukaryota</taxon>
        <taxon>Metazoa</taxon>
        <taxon>Ecdysozoa</taxon>
        <taxon>Arthropoda</taxon>
        <taxon>Hexapoda</taxon>
        <taxon>Insecta</taxon>
        <taxon>Pterygota</taxon>
        <taxon>Neoptera</taxon>
        <taxon>Endopterygota</taxon>
        <taxon>Lepidoptera</taxon>
        <taxon>Glossata</taxon>
        <taxon>Ditrysia</taxon>
        <taxon>Bombycoidea</taxon>
        <taxon>Lasiocampidae</taxon>
        <taxon>Dendrolimus</taxon>
    </lineage>
</organism>
<name>A0ACC1D218_9NEOP</name>
<comment type="caution">
    <text evidence="1">The sequence shown here is derived from an EMBL/GenBank/DDBJ whole genome shotgun (WGS) entry which is preliminary data.</text>
</comment>
<proteinExistence type="predicted"/>
<gene>
    <name evidence="1" type="ORF">K1T71_006647</name>
</gene>
<evidence type="ECO:0000313" key="1">
    <source>
        <dbReference type="EMBL" id="KAJ0177774.1"/>
    </source>
</evidence>
<sequence length="459" mass="51744">MSAANIKTLKEIIFDEQRLVTYISVSKELCMHVNEVKVLLKNFIEDIKNTRPDIVLNINFIVAGLSKDNRARITVCAEGDLKTTVNSLKSVFFQHVYSICQGLSSVDNAVLASTNNFDDFPLCIGLIKGTSCSKRSSDEIGILKTNSQDAIEEPKVVIPFKKVIRSKIKIDVKKEEDVVKIQESKSEPIISIKPENNNKKEMQVGKRNGAKSNGIAGFFNKVTNTPVTIKSNTDNKKVKDEVKISDRKSEVKIEPMDVEENDTDNQNSNRSELTKITSEAEGKEDMKVNPVNNKKEIKNNSKNKKEEKSVGIDIRKKNAKVDKKRKRVLQVSDSESDEDKNDPFADEHPAQDSDDEIPPTPSTSTVKITSGIVNPKKRRKIVDKTYTDEEGFMLTRKEEVYESCSDNEDEKSTKENIMFKNHVKIEVSPPQNKGKNSKKKISPPQKGKQSSIMNFFQKK</sequence>
<reference evidence="1 2" key="1">
    <citation type="journal article" date="2021" name="Front. Genet.">
        <title>Chromosome-Level Genome Assembly Reveals Significant Gene Expansion in the Toll and IMD Signaling Pathways of Dendrolimus kikuchii.</title>
        <authorList>
            <person name="Zhou J."/>
            <person name="Wu P."/>
            <person name="Xiong Z."/>
            <person name="Liu N."/>
            <person name="Zhao N."/>
            <person name="Ji M."/>
            <person name="Qiu Y."/>
            <person name="Yang B."/>
        </authorList>
    </citation>
    <scope>NUCLEOTIDE SEQUENCE [LARGE SCALE GENOMIC DNA]</scope>
    <source>
        <strain evidence="1">Ann1</strain>
    </source>
</reference>
<protein>
    <submittedName>
        <fullName evidence="1">Uncharacterized protein</fullName>
    </submittedName>
</protein>
<dbReference type="Proteomes" id="UP000824533">
    <property type="component" value="Linkage Group LG11"/>
</dbReference>
<keyword evidence="2" id="KW-1185">Reference proteome</keyword>